<evidence type="ECO:0000259" key="10">
    <source>
        <dbReference type="PROSITE" id="PS50823"/>
    </source>
</evidence>
<dbReference type="InterPro" id="IPR006073">
    <property type="entry name" value="GTP-bd"/>
</dbReference>
<feature type="region of interest" description="G4" evidence="8">
    <location>
        <begin position="122"/>
        <end position="125"/>
    </location>
</feature>
<evidence type="ECO:0000256" key="7">
    <source>
        <dbReference type="HAMAP-Rule" id="MF_00367"/>
    </source>
</evidence>
<evidence type="ECO:0000256" key="9">
    <source>
        <dbReference type="RuleBase" id="RU003761"/>
    </source>
</evidence>
<keyword evidence="7" id="KW-1003">Cell membrane</keyword>
<keyword evidence="5 7" id="KW-0694">RNA-binding</keyword>
<evidence type="ECO:0000256" key="6">
    <source>
        <dbReference type="ARBA" id="ARBA00023134"/>
    </source>
</evidence>
<proteinExistence type="inferred from homology"/>
<dbReference type="Gene3D" id="3.40.50.300">
    <property type="entry name" value="P-loop containing nucleotide triphosphate hydrolases"/>
    <property type="match status" value="1"/>
</dbReference>
<dbReference type="InterPro" id="IPR009019">
    <property type="entry name" value="KH_sf_prok-type"/>
</dbReference>
<keyword evidence="7" id="KW-0963">Cytoplasm</keyword>
<dbReference type="PRINTS" id="PR00326">
    <property type="entry name" value="GTP1OBG"/>
</dbReference>
<evidence type="ECO:0000313" key="12">
    <source>
        <dbReference type="EMBL" id="HHS30307.1"/>
    </source>
</evidence>
<dbReference type="PROSITE" id="PS51713">
    <property type="entry name" value="G_ERA"/>
    <property type="match status" value="1"/>
</dbReference>
<dbReference type="CDD" id="cd04163">
    <property type="entry name" value="Era"/>
    <property type="match status" value="1"/>
</dbReference>
<dbReference type="InterPro" id="IPR005225">
    <property type="entry name" value="Small_GTP-bd"/>
</dbReference>
<evidence type="ECO:0000256" key="5">
    <source>
        <dbReference type="ARBA" id="ARBA00022884"/>
    </source>
</evidence>
<dbReference type="PROSITE" id="PS50823">
    <property type="entry name" value="KH_TYPE_2"/>
    <property type="match status" value="1"/>
</dbReference>
<dbReference type="GO" id="GO:0005525">
    <property type="term" value="F:GTP binding"/>
    <property type="evidence" value="ECO:0007669"/>
    <property type="project" value="UniProtKB-UniRule"/>
</dbReference>
<dbReference type="Pfam" id="PF01926">
    <property type="entry name" value="MMR_HSR1"/>
    <property type="match status" value="1"/>
</dbReference>
<keyword evidence="7" id="KW-0699">rRNA-binding</keyword>
<dbReference type="FunFam" id="3.30.300.20:FF:000003">
    <property type="entry name" value="GTPase Era"/>
    <property type="match status" value="1"/>
</dbReference>
<dbReference type="GO" id="GO:0005886">
    <property type="term" value="C:plasma membrane"/>
    <property type="evidence" value="ECO:0007669"/>
    <property type="project" value="UniProtKB-SubCell"/>
</dbReference>
<feature type="binding site" evidence="7">
    <location>
        <begin position="14"/>
        <end position="21"/>
    </location>
    <ligand>
        <name>GTP</name>
        <dbReference type="ChEBI" id="CHEBI:37565"/>
    </ligand>
</feature>
<dbReference type="InterPro" id="IPR004044">
    <property type="entry name" value="KH_dom_type_2"/>
</dbReference>
<evidence type="ECO:0000256" key="1">
    <source>
        <dbReference type="ARBA" id="ARBA00007921"/>
    </source>
</evidence>
<dbReference type="GO" id="GO:0005829">
    <property type="term" value="C:cytosol"/>
    <property type="evidence" value="ECO:0007669"/>
    <property type="project" value="TreeGrafter"/>
</dbReference>
<organism evidence="12">
    <name type="scientific">Desulfobacca acetoxidans</name>
    <dbReference type="NCBI Taxonomy" id="60893"/>
    <lineage>
        <taxon>Bacteria</taxon>
        <taxon>Pseudomonadati</taxon>
        <taxon>Thermodesulfobacteriota</taxon>
        <taxon>Desulfobaccia</taxon>
        <taxon>Desulfobaccales</taxon>
        <taxon>Desulfobaccaceae</taxon>
        <taxon>Desulfobacca</taxon>
    </lineage>
</organism>
<feature type="region of interest" description="G3" evidence="8">
    <location>
        <begin position="61"/>
        <end position="64"/>
    </location>
</feature>
<comment type="function">
    <text evidence="7">An essential GTPase that binds both GDP and GTP, with rapid nucleotide exchange. Plays a role in 16S rRNA processing and 30S ribosomal subunit biogenesis and possibly also in cell cycle regulation and energy metabolism.</text>
</comment>
<dbReference type="HAMAP" id="MF_00367">
    <property type="entry name" value="GTPase_Era"/>
    <property type="match status" value="1"/>
</dbReference>
<dbReference type="PANTHER" id="PTHR42698">
    <property type="entry name" value="GTPASE ERA"/>
    <property type="match status" value="1"/>
</dbReference>
<dbReference type="NCBIfam" id="TIGR00231">
    <property type="entry name" value="small_GTP"/>
    <property type="match status" value="1"/>
</dbReference>
<feature type="domain" description="Era-type G" evidence="11">
    <location>
        <begin position="6"/>
        <end position="175"/>
    </location>
</feature>
<comment type="caution">
    <text evidence="12">The sequence shown here is derived from an EMBL/GenBank/DDBJ whole genome shotgun (WGS) entry which is preliminary data.</text>
</comment>
<dbReference type="CDD" id="cd22534">
    <property type="entry name" value="KH-II_Era"/>
    <property type="match status" value="1"/>
</dbReference>
<feature type="binding site" evidence="7">
    <location>
        <begin position="61"/>
        <end position="65"/>
    </location>
    <ligand>
        <name>GTP</name>
        <dbReference type="ChEBI" id="CHEBI:37565"/>
    </ligand>
</feature>
<protein>
    <recommendedName>
        <fullName evidence="2 7">GTPase Era</fullName>
    </recommendedName>
</protein>
<keyword evidence="3 7" id="KW-0690">Ribosome biogenesis</keyword>
<reference evidence="12" key="1">
    <citation type="journal article" date="2020" name="mSystems">
        <title>Genome- and Community-Level Interaction Insights into Carbon Utilization and Element Cycling Functions of Hydrothermarchaeota in Hydrothermal Sediment.</title>
        <authorList>
            <person name="Zhou Z."/>
            <person name="Liu Y."/>
            <person name="Xu W."/>
            <person name="Pan J."/>
            <person name="Luo Z.H."/>
            <person name="Li M."/>
        </authorList>
    </citation>
    <scope>NUCLEOTIDE SEQUENCE [LARGE SCALE GENOMIC DNA]</scope>
    <source>
        <strain evidence="12">SpSt-767</strain>
    </source>
</reference>
<gene>
    <name evidence="7" type="primary">era</name>
    <name evidence="12" type="ORF">ENV52_11475</name>
</gene>
<dbReference type="InterPro" id="IPR005662">
    <property type="entry name" value="GTPase_Era-like"/>
</dbReference>
<dbReference type="SUPFAM" id="SSF52540">
    <property type="entry name" value="P-loop containing nucleoside triphosphate hydrolases"/>
    <property type="match status" value="1"/>
</dbReference>
<dbReference type="InterPro" id="IPR030388">
    <property type="entry name" value="G_ERA_dom"/>
</dbReference>
<evidence type="ECO:0000256" key="3">
    <source>
        <dbReference type="ARBA" id="ARBA00022517"/>
    </source>
</evidence>
<feature type="region of interest" description="G1" evidence="8">
    <location>
        <begin position="14"/>
        <end position="21"/>
    </location>
</feature>
<dbReference type="Gene3D" id="3.30.300.20">
    <property type="match status" value="1"/>
</dbReference>
<dbReference type="SUPFAM" id="SSF54814">
    <property type="entry name" value="Prokaryotic type KH domain (KH-domain type II)"/>
    <property type="match status" value="1"/>
</dbReference>
<evidence type="ECO:0000256" key="4">
    <source>
        <dbReference type="ARBA" id="ARBA00022741"/>
    </source>
</evidence>
<comment type="similarity">
    <text evidence="1 7 8 9">Belongs to the TRAFAC class TrmE-Era-EngA-EngB-Septin-like GTPase superfamily. Era GTPase family.</text>
</comment>
<dbReference type="NCBIfam" id="NF000908">
    <property type="entry name" value="PRK00089.1"/>
    <property type="match status" value="1"/>
</dbReference>
<feature type="binding site" evidence="7">
    <location>
        <begin position="122"/>
        <end position="125"/>
    </location>
    <ligand>
        <name>GTP</name>
        <dbReference type="ChEBI" id="CHEBI:37565"/>
    </ligand>
</feature>
<feature type="region of interest" description="G2" evidence="8">
    <location>
        <begin position="40"/>
        <end position="44"/>
    </location>
</feature>
<keyword evidence="7" id="KW-0472">Membrane</keyword>
<dbReference type="InterPro" id="IPR015946">
    <property type="entry name" value="KH_dom-like_a/b"/>
</dbReference>
<feature type="domain" description="KH type-2" evidence="10">
    <location>
        <begin position="203"/>
        <end position="281"/>
    </location>
</feature>
<keyword evidence="6 7" id="KW-0342">GTP-binding</keyword>
<keyword evidence="4 7" id="KW-0547">Nucleotide-binding</keyword>
<name>A0A7V6A4U5_9BACT</name>
<dbReference type="GO" id="GO:0070181">
    <property type="term" value="F:small ribosomal subunit rRNA binding"/>
    <property type="evidence" value="ECO:0007669"/>
    <property type="project" value="UniProtKB-UniRule"/>
</dbReference>
<dbReference type="GO" id="GO:0000028">
    <property type="term" value="P:ribosomal small subunit assembly"/>
    <property type="evidence" value="ECO:0007669"/>
    <property type="project" value="TreeGrafter"/>
</dbReference>
<comment type="subunit">
    <text evidence="7">Monomer.</text>
</comment>
<dbReference type="AlphaFoldDB" id="A0A7V6A4U5"/>
<evidence type="ECO:0000256" key="8">
    <source>
        <dbReference type="PROSITE-ProRule" id="PRU01050"/>
    </source>
</evidence>
<feature type="region of interest" description="G5" evidence="8">
    <location>
        <begin position="151"/>
        <end position="153"/>
    </location>
</feature>
<dbReference type="PANTHER" id="PTHR42698:SF1">
    <property type="entry name" value="GTPASE ERA, MITOCHONDRIAL"/>
    <property type="match status" value="1"/>
</dbReference>
<evidence type="ECO:0000259" key="11">
    <source>
        <dbReference type="PROSITE" id="PS51713"/>
    </source>
</evidence>
<sequence>MAENFRCGYIALIGRPNAGKSTLLNRLVGEKLAITSPKPQTTRHRLLGVLNLANAQLLFLDTPGILTPHGPLNESLVQAAIAALTEADVVVWLVEPRAPTPRDQVLLPYLSALEAPLIIGINKIDTLAKPPLLPLIAAYHDLFPDSPVVPLSALAGDGLPALVGEIVQRLPLSPPFFPEEQLTDQTERFLVAEIIRERLFHHTGEEIPYAIAVAVEEFDESRRPDMVRVRAVIYVEKDSQKGIVIGKGGKLLKQVGLEAREEAERLLQSRVFLDLWVKVWKNWRKDPRALRELGYQA</sequence>
<dbReference type="EMBL" id="DTGR01000179">
    <property type="protein sequence ID" value="HHS30307.1"/>
    <property type="molecule type" value="Genomic_DNA"/>
</dbReference>
<dbReference type="GO" id="GO:0043024">
    <property type="term" value="F:ribosomal small subunit binding"/>
    <property type="evidence" value="ECO:0007669"/>
    <property type="project" value="TreeGrafter"/>
</dbReference>
<comment type="subcellular location">
    <subcellularLocation>
        <location evidence="7">Cytoplasm</location>
    </subcellularLocation>
    <subcellularLocation>
        <location evidence="7">Cell membrane</location>
        <topology evidence="7">Peripheral membrane protein</topology>
    </subcellularLocation>
</comment>
<dbReference type="NCBIfam" id="TIGR00436">
    <property type="entry name" value="era"/>
    <property type="match status" value="1"/>
</dbReference>
<dbReference type="GO" id="GO:0003924">
    <property type="term" value="F:GTPase activity"/>
    <property type="evidence" value="ECO:0007669"/>
    <property type="project" value="UniProtKB-UniRule"/>
</dbReference>
<dbReference type="Pfam" id="PF07650">
    <property type="entry name" value="KH_2"/>
    <property type="match status" value="1"/>
</dbReference>
<accession>A0A7V6A4U5</accession>
<dbReference type="InterPro" id="IPR027417">
    <property type="entry name" value="P-loop_NTPase"/>
</dbReference>
<evidence type="ECO:0000256" key="2">
    <source>
        <dbReference type="ARBA" id="ARBA00020484"/>
    </source>
</evidence>